<accession>A0A166CWW2</accession>
<evidence type="ECO:0000313" key="1">
    <source>
        <dbReference type="EMBL" id="KZX14951.1"/>
    </source>
</evidence>
<proteinExistence type="predicted"/>
<evidence type="ECO:0000313" key="2">
    <source>
        <dbReference type="Proteomes" id="UP000077066"/>
    </source>
</evidence>
<comment type="caution">
    <text evidence="1">The sequence shown here is derived from an EMBL/GenBank/DDBJ whole genome shotgun (WGS) entry which is preliminary data.</text>
</comment>
<sequence length="38" mass="4492">MEIIVNIINKNNNVTSYVEWLVGFNEYKAPLFIPVMDY</sequence>
<name>A0A166CWW2_9EURY</name>
<keyword evidence="2" id="KW-1185">Reference proteome</keyword>
<reference evidence="1 2" key="1">
    <citation type="submission" date="2016-04" db="EMBL/GenBank/DDBJ databases">
        <title>Genome sequence of Methanobrevibacter filiformis DSM 11501.</title>
        <authorList>
            <person name="Poehlein A."/>
            <person name="Seedorf H."/>
            <person name="Daniel R."/>
        </authorList>
    </citation>
    <scope>NUCLEOTIDE SEQUENCE [LARGE SCALE GENOMIC DNA]</scope>
    <source>
        <strain evidence="1 2">DSM 11501</strain>
    </source>
</reference>
<dbReference type="AlphaFoldDB" id="A0A166CWW2"/>
<organism evidence="1 2">
    <name type="scientific">Methanobrevibacter filiformis</name>
    <dbReference type="NCBI Taxonomy" id="55758"/>
    <lineage>
        <taxon>Archaea</taxon>
        <taxon>Methanobacteriati</taxon>
        <taxon>Methanobacteriota</taxon>
        <taxon>Methanomada group</taxon>
        <taxon>Methanobacteria</taxon>
        <taxon>Methanobacteriales</taxon>
        <taxon>Methanobacteriaceae</taxon>
        <taxon>Methanobrevibacter</taxon>
    </lineage>
</organism>
<dbReference type="Proteomes" id="UP000077066">
    <property type="component" value="Unassembled WGS sequence"/>
</dbReference>
<protein>
    <submittedName>
        <fullName evidence="1">Uncharacterized protein</fullName>
    </submittedName>
</protein>
<dbReference type="PATRIC" id="fig|55758.3.peg.863"/>
<gene>
    <name evidence="1" type="ORF">MBFIL_07740</name>
</gene>
<dbReference type="EMBL" id="LWMT01000117">
    <property type="protein sequence ID" value="KZX14951.1"/>
    <property type="molecule type" value="Genomic_DNA"/>
</dbReference>